<comment type="caution">
    <text evidence="1">The sequence shown here is derived from an EMBL/GenBank/DDBJ whole genome shotgun (WGS) entry which is preliminary data.</text>
</comment>
<proteinExistence type="predicted"/>
<evidence type="ECO:0000313" key="2">
    <source>
        <dbReference type="Proteomes" id="UP000020529"/>
    </source>
</evidence>
<evidence type="ECO:0000313" key="1">
    <source>
        <dbReference type="EMBL" id="EXY74998.1"/>
    </source>
</evidence>
<gene>
    <name evidence="1" type="ORF">M124_1210</name>
</gene>
<dbReference type="Proteomes" id="UP000020529">
    <property type="component" value="Unassembled WGS sequence"/>
</dbReference>
<accession>A0A015UM76</accession>
<protein>
    <submittedName>
        <fullName evidence="1">Uncharacterized protein</fullName>
    </submittedName>
</protein>
<name>A0A015UM76_BACFG</name>
<sequence length="202" mass="22536">MFLSGLGFRLPTLHGEDVRCQSLHFHHIVIIELLALARVVVHPVEYDMGMIIRLKPLFTDLETLPIPGFGLSTKPVSLVLMQEDLERCNTPASLALLTKLSYICQCCIWSDEQYSLTDWRTSSHFYNLSILSLALTLLFLHRSSGLFLDHPFDAVIVRLQVRTAEARVYPLLVIGSQFGYNVDSGLADIAHVLGSSPVMSPA</sequence>
<reference evidence="1 2" key="1">
    <citation type="submission" date="2014-02" db="EMBL/GenBank/DDBJ databases">
        <authorList>
            <person name="Sears C."/>
            <person name="Carroll K."/>
            <person name="Sack B.R."/>
            <person name="Qadri F."/>
            <person name="Myers L.L."/>
            <person name="Chung G.-T."/>
            <person name="Escheverria P."/>
            <person name="Fraser C.M."/>
            <person name="Sadzewicz L."/>
            <person name="Shefchek K.A."/>
            <person name="Tallon L."/>
            <person name="Das S.P."/>
            <person name="Daugherty S."/>
            <person name="Mongodin E.F."/>
        </authorList>
    </citation>
    <scope>NUCLEOTIDE SEQUENCE [LARGE SCALE GENOMIC DNA]</scope>
    <source>
        <strain evidence="2">3988T(B)14</strain>
    </source>
</reference>
<dbReference type="EMBL" id="JGCY01000253">
    <property type="protein sequence ID" value="EXY74998.1"/>
    <property type="molecule type" value="Genomic_DNA"/>
</dbReference>
<organism evidence="1 2">
    <name type="scientific">Bacteroides fragilis str. 3988T(B)14</name>
    <dbReference type="NCBI Taxonomy" id="1339315"/>
    <lineage>
        <taxon>Bacteria</taxon>
        <taxon>Pseudomonadati</taxon>
        <taxon>Bacteroidota</taxon>
        <taxon>Bacteroidia</taxon>
        <taxon>Bacteroidales</taxon>
        <taxon>Bacteroidaceae</taxon>
        <taxon>Bacteroides</taxon>
    </lineage>
</organism>
<dbReference type="AlphaFoldDB" id="A0A015UM76"/>